<name>A0A1D2J8Y6_PARBR</name>
<proteinExistence type="predicted"/>
<reference evidence="3 4" key="1">
    <citation type="submission" date="2016-06" db="EMBL/GenBank/DDBJ databases">
        <authorList>
            <person name="Kjaerup R.B."/>
            <person name="Dalgaard T.S."/>
            <person name="Juul-Madsen H.R."/>
        </authorList>
    </citation>
    <scope>NUCLEOTIDE SEQUENCE [LARGE SCALE GENOMIC DNA]</scope>
    <source>
        <strain evidence="3 4">Pb300</strain>
    </source>
</reference>
<keyword evidence="2" id="KW-0812">Transmembrane</keyword>
<keyword evidence="2" id="KW-0472">Membrane</keyword>
<dbReference type="EMBL" id="LZYO01000284">
    <property type="protein sequence ID" value="ODH20360.1"/>
    <property type="molecule type" value="Genomic_DNA"/>
</dbReference>
<comment type="caution">
    <text evidence="3">The sequence shown here is derived from an EMBL/GenBank/DDBJ whole genome shotgun (WGS) entry which is preliminary data.</text>
</comment>
<evidence type="ECO:0000256" key="2">
    <source>
        <dbReference type="SAM" id="Phobius"/>
    </source>
</evidence>
<protein>
    <submittedName>
        <fullName evidence="3">Uncharacterized protein</fullName>
    </submittedName>
</protein>
<dbReference type="Proteomes" id="UP000242814">
    <property type="component" value="Unassembled WGS sequence"/>
</dbReference>
<evidence type="ECO:0000313" key="3">
    <source>
        <dbReference type="EMBL" id="ODH20360.1"/>
    </source>
</evidence>
<accession>A0A1D2J8Y6</accession>
<evidence type="ECO:0000313" key="4">
    <source>
        <dbReference type="Proteomes" id="UP000242814"/>
    </source>
</evidence>
<feature type="region of interest" description="Disordered" evidence="1">
    <location>
        <begin position="188"/>
        <end position="251"/>
    </location>
</feature>
<sequence>MDEVSHQYSSSVQHISQIMTMKKRNLPSTFAPSSGFYTTSSIFNSKFFDPFKIMFSSIMKNRLDPSQAPELLLSVNQSISDTSDHRATQTALPSSILLSNLIPAILLLIYALYILHRILQFWNIIEIKRPFGKLGSKLLNIKGAWTGRSQRKDGYVHINTRCSPDGGRGCDDDRGKCGDESHEEIELGGQQMEGPGNGNGMDILTSDPATTSDLLSAHECESSATQHTRLDSSNDPRRESSPYGQALFPKEQQMDEVGISKYFDPEKLMFRDGVRSSWSERGCVEEGENGEEEYGSLSLRVHRTVDWAVDKAICWLEG</sequence>
<feature type="transmembrane region" description="Helical" evidence="2">
    <location>
        <begin position="96"/>
        <end position="115"/>
    </location>
</feature>
<dbReference type="VEuPathDB" id="FungiDB:PABG_03972"/>
<evidence type="ECO:0000256" key="1">
    <source>
        <dbReference type="SAM" id="MobiDB-lite"/>
    </source>
</evidence>
<dbReference type="VEuPathDB" id="FungiDB:PADG_07436"/>
<feature type="compositionally biased region" description="Basic and acidic residues" evidence="1">
    <location>
        <begin position="168"/>
        <end position="180"/>
    </location>
</feature>
<organism evidence="3 4">
    <name type="scientific">Paracoccidioides brasiliensis</name>
    <dbReference type="NCBI Taxonomy" id="121759"/>
    <lineage>
        <taxon>Eukaryota</taxon>
        <taxon>Fungi</taxon>
        <taxon>Dikarya</taxon>
        <taxon>Ascomycota</taxon>
        <taxon>Pezizomycotina</taxon>
        <taxon>Eurotiomycetes</taxon>
        <taxon>Eurotiomycetidae</taxon>
        <taxon>Onygenales</taxon>
        <taxon>Ajellomycetaceae</taxon>
        <taxon>Paracoccidioides</taxon>
    </lineage>
</organism>
<keyword evidence="2" id="KW-1133">Transmembrane helix</keyword>
<dbReference type="AlphaFoldDB" id="A0A1D2J8Y6"/>
<feature type="compositionally biased region" description="Basic and acidic residues" evidence="1">
    <location>
        <begin position="228"/>
        <end position="240"/>
    </location>
</feature>
<feature type="region of interest" description="Disordered" evidence="1">
    <location>
        <begin position="163"/>
        <end position="182"/>
    </location>
</feature>
<gene>
    <name evidence="3" type="ORF">ACO22_05909</name>
</gene>